<dbReference type="AlphaFoldDB" id="D9QQX2"/>
<evidence type="ECO:0000256" key="1">
    <source>
        <dbReference type="SAM" id="Phobius"/>
    </source>
</evidence>
<proteinExistence type="predicted"/>
<sequence length="55" mass="6293">MFKIKDKYSLGILAGLIANIIRTVFNYIAYYFNLSELLGIEIPSFMVACFYGSYP</sequence>
<keyword evidence="3" id="KW-1185">Reference proteome</keyword>
<accession>D9QQX2</accession>
<gene>
    <name evidence="2" type="ordered locus">Acear_1403</name>
</gene>
<evidence type="ECO:0000313" key="3">
    <source>
        <dbReference type="Proteomes" id="UP000001661"/>
    </source>
</evidence>
<protein>
    <submittedName>
        <fullName evidence="2">Uncharacterized protein</fullName>
    </submittedName>
</protein>
<dbReference type="KEGG" id="aar:Acear_1403"/>
<dbReference type="EMBL" id="CP002105">
    <property type="protein sequence ID" value="ADL12913.1"/>
    <property type="molecule type" value="Genomic_DNA"/>
</dbReference>
<evidence type="ECO:0000313" key="2">
    <source>
        <dbReference type="EMBL" id="ADL12913.1"/>
    </source>
</evidence>
<organism evidence="2 3">
    <name type="scientific">Acetohalobium arabaticum (strain ATCC 49924 / DSM 5501 / Z-7288)</name>
    <dbReference type="NCBI Taxonomy" id="574087"/>
    <lineage>
        <taxon>Bacteria</taxon>
        <taxon>Bacillati</taxon>
        <taxon>Bacillota</taxon>
        <taxon>Clostridia</taxon>
        <taxon>Halanaerobiales</taxon>
        <taxon>Halobacteroidaceae</taxon>
        <taxon>Acetohalobium</taxon>
    </lineage>
</organism>
<keyword evidence="1" id="KW-1133">Transmembrane helix</keyword>
<keyword evidence="1" id="KW-0812">Transmembrane</keyword>
<name>D9QQX2_ACEAZ</name>
<feature type="transmembrane region" description="Helical" evidence="1">
    <location>
        <begin position="12"/>
        <end position="31"/>
    </location>
</feature>
<dbReference type="Proteomes" id="UP000001661">
    <property type="component" value="Chromosome"/>
</dbReference>
<keyword evidence="1" id="KW-0472">Membrane</keyword>
<reference evidence="2 3" key="1">
    <citation type="journal article" date="2010" name="Stand. Genomic Sci.">
        <title>Complete genome sequence of Acetohalobium arabaticum type strain (Z-7288).</title>
        <authorList>
            <person name="Sikorski J."/>
            <person name="Lapidus A."/>
            <person name="Chertkov O."/>
            <person name="Lucas S."/>
            <person name="Copeland A."/>
            <person name="Glavina Del Rio T."/>
            <person name="Nolan M."/>
            <person name="Tice H."/>
            <person name="Cheng J.F."/>
            <person name="Han C."/>
            <person name="Brambilla E."/>
            <person name="Pitluck S."/>
            <person name="Liolios K."/>
            <person name="Ivanova N."/>
            <person name="Mavromatis K."/>
            <person name="Mikhailova N."/>
            <person name="Pati A."/>
            <person name="Bruce D."/>
            <person name="Detter C."/>
            <person name="Tapia R."/>
            <person name="Goodwin L."/>
            <person name="Chen A."/>
            <person name="Palaniappan K."/>
            <person name="Land M."/>
            <person name="Hauser L."/>
            <person name="Chang Y.J."/>
            <person name="Jeffries C.D."/>
            <person name="Rohde M."/>
            <person name="Goker M."/>
            <person name="Spring S."/>
            <person name="Woyke T."/>
            <person name="Bristow J."/>
            <person name="Eisen J.A."/>
            <person name="Markowitz V."/>
            <person name="Hugenholtz P."/>
            <person name="Kyrpides N.C."/>
            <person name="Klenk H.P."/>
        </authorList>
    </citation>
    <scope>NUCLEOTIDE SEQUENCE [LARGE SCALE GENOMIC DNA]</scope>
    <source>
        <strain evidence="3">ATCC 49924 / DSM 5501 / Z-7288</strain>
    </source>
</reference>
<dbReference type="HOGENOM" id="CLU_3021214_0_0_9"/>